<evidence type="ECO:0000313" key="1">
    <source>
        <dbReference type="EMBL" id="RNA27164.1"/>
    </source>
</evidence>
<evidence type="ECO:0000313" key="2">
    <source>
        <dbReference type="Proteomes" id="UP000276133"/>
    </source>
</evidence>
<reference evidence="1 2" key="1">
    <citation type="journal article" date="2018" name="Sci. Rep.">
        <title>Genomic signatures of local adaptation to the degree of environmental predictability in rotifers.</title>
        <authorList>
            <person name="Franch-Gras L."/>
            <person name="Hahn C."/>
            <person name="Garcia-Roger E.M."/>
            <person name="Carmona M.J."/>
            <person name="Serra M."/>
            <person name="Gomez A."/>
        </authorList>
    </citation>
    <scope>NUCLEOTIDE SEQUENCE [LARGE SCALE GENOMIC DNA]</scope>
    <source>
        <strain evidence="1">HYR1</strain>
    </source>
</reference>
<gene>
    <name evidence="1" type="ORF">BpHYR1_042006</name>
</gene>
<dbReference type="Proteomes" id="UP000276133">
    <property type="component" value="Unassembled WGS sequence"/>
</dbReference>
<proteinExistence type="predicted"/>
<organism evidence="1 2">
    <name type="scientific">Brachionus plicatilis</name>
    <name type="common">Marine rotifer</name>
    <name type="synonym">Brachionus muelleri</name>
    <dbReference type="NCBI Taxonomy" id="10195"/>
    <lineage>
        <taxon>Eukaryota</taxon>
        <taxon>Metazoa</taxon>
        <taxon>Spiralia</taxon>
        <taxon>Gnathifera</taxon>
        <taxon>Rotifera</taxon>
        <taxon>Eurotatoria</taxon>
        <taxon>Monogononta</taxon>
        <taxon>Pseudotrocha</taxon>
        <taxon>Ploima</taxon>
        <taxon>Brachionidae</taxon>
        <taxon>Brachionus</taxon>
    </lineage>
</organism>
<accession>A0A3M7RUB4</accession>
<keyword evidence="2" id="KW-1185">Reference proteome</keyword>
<protein>
    <submittedName>
        <fullName evidence="1">Uncharacterized protein</fullName>
    </submittedName>
</protein>
<sequence>MNFLKFKFNIAKSYSVKRKYNKTKKPKEKRGRICDEDITVHVLGSICSCMHASESVDDVHVERRRDRVHTL</sequence>
<dbReference type="EMBL" id="REGN01002587">
    <property type="protein sequence ID" value="RNA27164.1"/>
    <property type="molecule type" value="Genomic_DNA"/>
</dbReference>
<dbReference type="AlphaFoldDB" id="A0A3M7RUB4"/>
<comment type="caution">
    <text evidence="1">The sequence shown here is derived from an EMBL/GenBank/DDBJ whole genome shotgun (WGS) entry which is preliminary data.</text>
</comment>
<name>A0A3M7RUB4_BRAPC</name>